<dbReference type="PANTHER" id="PTHR24252:SF16">
    <property type="entry name" value="TRANSMEMBRANE SERINE PROTEASE 15"/>
    <property type="match status" value="1"/>
</dbReference>
<comment type="catalytic activity">
    <reaction evidence="14">
        <text>Activation of trypsinogen by selective cleavage of 6-Lys-|-Ile-7 bond.</text>
        <dbReference type="EC" id="3.4.21.9"/>
    </reaction>
</comment>
<dbReference type="PANTHER" id="PTHR24252">
    <property type="entry name" value="ACROSIN-RELATED"/>
    <property type="match status" value="1"/>
</dbReference>
<dbReference type="PROSITE" id="PS50068">
    <property type="entry name" value="LDLRA_2"/>
    <property type="match status" value="2"/>
</dbReference>
<dbReference type="EMBL" id="GL193732">
    <property type="protein sequence ID" value="EFB24156.1"/>
    <property type="molecule type" value="Genomic_DNA"/>
</dbReference>
<dbReference type="PROSITE" id="PS50287">
    <property type="entry name" value="SRCR_2"/>
    <property type="match status" value="1"/>
</dbReference>
<dbReference type="InterPro" id="IPR000998">
    <property type="entry name" value="MAM_dom"/>
</dbReference>
<dbReference type="InterPro" id="IPR018114">
    <property type="entry name" value="TRYPSIN_HIS"/>
</dbReference>
<evidence type="ECO:0000256" key="9">
    <source>
        <dbReference type="ARBA" id="ARBA00022989"/>
    </source>
</evidence>
<evidence type="ECO:0000256" key="3">
    <source>
        <dbReference type="ARBA" id="ARBA00022670"/>
    </source>
</evidence>
<dbReference type="FunFam" id="2.60.120.290:FF:000038">
    <property type="entry name" value="enteropeptidase isoform X2"/>
    <property type="match status" value="1"/>
</dbReference>
<evidence type="ECO:0000259" key="27">
    <source>
        <dbReference type="PROSITE" id="PS50060"/>
    </source>
</evidence>
<feature type="disulfide bond" evidence="21">
    <location>
        <begin position="661"/>
        <end position="676"/>
    </location>
</feature>
<dbReference type="GO" id="GO:0006508">
    <property type="term" value="P:proteolysis"/>
    <property type="evidence" value="ECO:0007669"/>
    <property type="project" value="UniProtKB-KW"/>
</dbReference>
<feature type="domain" description="MAM" evidence="27">
    <location>
        <begin position="344"/>
        <end position="503"/>
    </location>
</feature>
<evidence type="ECO:0000259" key="28">
    <source>
        <dbReference type="PROSITE" id="PS50240"/>
    </source>
</evidence>
<dbReference type="PROSITE" id="PS00135">
    <property type="entry name" value="TRYPSIN_SER"/>
    <property type="match status" value="1"/>
</dbReference>
<dbReference type="FunFam" id="2.40.10.10:FF:000003">
    <property type="entry name" value="Transmembrane serine protease 3"/>
    <property type="match status" value="1"/>
</dbReference>
<keyword evidence="9 24" id="KW-1133">Transmembrane helix</keyword>
<evidence type="ECO:0000256" key="10">
    <source>
        <dbReference type="ARBA" id="ARBA00023136"/>
    </source>
</evidence>
<keyword evidence="12 22" id="KW-1015">Disulfide bond</keyword>
<dbReference type="InterPro" id="IPR036772">
    <property type="entry name" value="SRCR-like_dom_sf"/>
</dbReference>
<feature type="non-terminal residue" evidence="30">
    <location>
        <position position="1017"/>
    </location>
</feature>
<protein>
    <recommendedName>
        <fullName evidence="17">Enteropeptidase</fullName>
        <ecNumber evidence="16">3.4.21.9</ecNumber>
    </recommendedName>
    <alternativeName>
        <fullName evidence="20">Enterokinase</fullName>
    </alternativeName>
    <alternativeName>
        <fullName evidence="19">Serine protease 7</fullName>
    </alternativeName>
    <alternativeName>
        <fullName evidence="18">Transmembrane protease serine 15</fullName>
    </alternativeName>
</protein>
<dbReference type="Pfam" id="PF00629">
    <property type="entry name" value="MAM"/>
    <property type="match status" value="1"/>
</dbReference>
<evidence type="ECO:0000256" key="11">
    <source>
        <dbReference type="ARBA" id="ARBA00023145"/>
    </source>
</evidence>
<dbReference type="InterPro" id="IPR001314">
    <property type="entry name" value="Peptidase_S1A"/>
</dbReference>
<comment type="subcellular location">
    <subcellularLocation>
        <location evidence="1">Membrane</location>
        <topology evidence="1">Single-pass type II membrane protein</topology>
    </subcellularLocation>
</comment>
<keyword evidence="10 24" id="KW-0472">Membrane</keyword>
<dbReference type="InterPro" id="IPR033116">
    <property type="entry name" value="TRYPSIN_SER"/>
</dbReference>
<feature type="domain" description="Peptidase S1" evidence="28">
    <location>
        <begin position="784"/>
        <end position="1017"/>
    </location>
</feature>
<dbReference type="InterPro" id="IPR001190">
    <property type="entry name" value="SRCR"/>
</dbReference>
<evidence type="ECO:0000256" key="17">
    <source>
        <dbReference type="ARBA" id="ARBA00071195"/>
    </source>
</evidence>
<gene>
    <name evidence="30" type="ORF">PANDA_017925</name>
</gene>
<dbReference type="CDD" id="cd00112">
    <property type="entry name" value="LDLa"/>
    <property type="match status" value="2"/>
</dbReference>
<comment type="caution">
    <text evidence="22">Lacks conserved residue(s) required for the propagation of feature annotation.</text>
</comment>
<dbReference type="PROSITE" id="PS50024">
    <property type="entry name" value="SEA"/>
    <property type="match status" value="1"/>
</dbReference>
<dbReference type="Gene3D" id="2.60.120.290">
    <property type="entry name" value="Spermadhesin, CUB domain"/>
    <property type="match status" value="2"/>
</dbReference>
<feature type="disulfide bond" evidence="21">
    <location>
        <begin position="642"/>
        <end position="654"/>
    </location>
</feature>
<dbReference type="Pfam" id="PF00089">
    <property type="entry name" value="Trypsin"/>
    <property type="match status" value="1"/>
</dbReference>
<dbReference type="SMART" id="SM00137">
    <property type="entry name" value="MAM"/>
    <property type="match status" value="1"/>
</dbReference>
<dbReference type="GO" id="GO:0004252">
    <property type="term" value="F:serine-type endopeptidase activity"/>
    <property type="evidence" value="ECO:0007669"/>
    <property type="project" value="UniProtKB-EC"/>
</dbReference>
<keyword evidence="13" id="KW-0325">Glycoprotein</keyword>
<dbReference type="InterPro" id="IPR001254">
    <property type="entry name" value="Trypsin_dom"/>
</dbReference>
<dbReference type="PROSITE" id="PS00420">
    <property type="entry name" value="SRCR_1"/>
    <property type="match status" value="1"/>
</dbReference>
<dbReference type="CDD" id="cd00041">
    <property type="entry name" value="CUB"/>
    <property type="match status" value="2"/>
</dbReference>
<keyword evidence="6 23" id="KW-0378">Hydrolase</keyword>
<dbReference type="InterPro" id="IPR009003">
    <property type="entry name" value="Peptidase_S1_PA"/>
</dbReference>
<dbReference type="SUPFAM" id="SSF57424">
    <property type="entry name" value="LDL receptor-like module"/>
    <property type="match status" value="2"/>
</dbReference>
<dbReference type="SUPFAM" id="SSF50494">
    <property type="entry name" value="Trypsin-like serine proteases"/>
    <property type="match status" value="1"/>
</dbReference>
<dbReference type="PROSITE" id="PS50060">
    <property type="entry name" value="MAM_2"/>
    <property type="match status" value="1"/>
</dbReference>
<evidence type="ECO:0000256" key="18">
    <source>
        <dbReference type="ARBA" id="ARBA00077432"/>
    </source>
</evidence>
<reference evidence="30" key="1">
    <citation type="journal article" date="2010" name="Nature">
        <title>The sequence and de novo assembly of the giant panda genome.</title>
        <authorList>
            <person name="Li R."/>
            <person name="Fan W."/>
            <person name="Tian G."/>
            <person name="Zhu H."/>
            <person name="He L."/>
            <person name="Cai J."/>
            <person name="Huang Q."/>
            <person name="Cai Q."/>
            <person name="Li B."/>
            <person name="Bai Y."/>
            <person name="Zhang Z."/>
            <person name="Zhang Y."/>
            <person name="Wang W."/>
            <person name="Li J."/>
            <person name="Wei F."/>
            <person name="Li H."/>
            <person name="Jian M."/>
            <person name="Li J."/>
            <person name="Zhang Z."/>
            <person name="Nielsen R."/>
            <person name="Li D."/>
            <person name="Gu W."/>
            <person name="Yang Z."/>
            <person name="Xuan Z."/>
            <person name="Ryder O.A."/>
            <person name="Leung F.C."/>
            <person name="Zhou Y."/>
            <person name="Cao J."/>
            <person name="Sun X."/>
            <person name="Fu Y."/>
            <person name="Fang X."/>
            <person name="Guo X."/>
            <person name="Wang B."/>
            <person name="Hou R."/>
            <person name="Shen F."/>
            <person name="Mu B."/>
            <person name="Ni P."/>
            <person name="Lin R."/>
            <person name="Qian W."/>
            <person name="Wang G."/>
            <person name="Yu C."/>
            <person name="Nie W."/>
            <person name="Wang J."/>
            <person name="Wu Z."/>
            <person name="Liang H."/>
            <person name="Min J."/>
            <person name="Wu Q."/>
            <person name="Cheng S."/>
            <person name="Ruan J."/>
            <person name="Wang M."/>
            <person name="Shi Z."/>
            <person name="Wen M."/>
            <person name="Liu B."/>
            <person name="Ren X."/>
            <person name="Zheng H."/>
            <person name="Dong D."/>
            <person name="Cook K."/>
            <person name="Shan G."/>
            <person name="Zhang H."/>
            <person name="Kosiol C."/>
            <person name="Xie X."/>
            <person name="Lu Z."/>
            <person name="Zheng H."/>
            <person name="Li Y."/>
            <person name="Steiner C.C."/>
            <person name="Lam T.T."/>
            <person name="Lin S."/>
            <person name="Zhang Q."/>
            <person name="Li G."/>
            <person name="Tian J."/>
            <person name="Gong T."/>
            <person name="Liu H."/>
            <person name="Zhang D."/>
            <person name="Fang L."/>
            <person name="Ye C."/>
            <person name="Zhang J."/>
            <person name="Hu W."/>
            <person name="Xu A."/>
            <person name="Ren Y."/>
            <person name="Zhang G."/>
            <person name="Bruford M.W."/>
            <person name="Li Q."/>
            <person name="Ma L."/>
            <person name="Guo Y."/>
            <person name="An N."/>
            <person name="Hu Y."/>
            <person name="Zheng Y."/>
            <person name="Shi Y."/>
            <person name="Li Z."/>
            <person name="Liu Q."/>
            <person name="Chen Y."/>
            <person name="Zhao J."/>
            <person name="Qu N."/>
            <person name="Zhao S."/>
            <person name="Tian F."/>
            <person name="Wang X."/>
            <person name="Wang H."/>
            <person name="Xu L."/>
            <person name="Liu X."/>
            <person name="Vinar T."/>
            <person name="Wang Y."/>
            <person name="Lam T.W."/>
            <person name="Yiu S.M."/>
            <person name="Liu S."/>
            <person name="Zhang H."/>
            <person name="Li D."/>
            <person name="Huang Y."/>
            <person name="Wang X."/>
            <person name="Yang G."/>
            <person name="Jiang Z."/>
            <person name="Wang J."/>
            <person name="Qin N."/>
            <person name="Li L."/>
            <person name="Li J."/>
            <person name="Bolund L."/>
            <person name="Kristiansen K."/>
            <person name="Wong G.K."/>
            <person name="Olson M."/>
            <person name="Zhang X."/>
            <person name="Li S."/>
            <person name="Yang H."/>
            <person name="Wang J."/>
            <person name="Wang J."/>
        </authorList>
    </citation>
    <scope>NUCLEOTIDE SEQUENCE [LARGE SCALE GENOMIC DNA]</scope>
</reference>
<sequence length="1017" mass="112960">MVSKRCIPSRHHSLSTYEVLFAALFVLLVVVCAGLFALSWLAIKESERDAVLGEHKSRGTLKITSGATYNPNLQDKLSVDFKILAFDLQQMMDEIFQSSNLKNEFKNSRILQFENGSIIVIFDLFFAQWVSDENVKEELIRGIEANKSSQLVTFHIDLNSIDITGKLTTSSPLSTPGNVSIECPPGLSPCADALKCVAIDLFCDGELNCPDGSDEDNNTCATVCDGRFLLTGSSGSFQAAHYPKPPKPSVVCQWIIRVNQGLSIKLSFDYFNTFYTDVLNIYEGVGTNKILRASLWETNPGTIRIFSNQVTVTFLIESDENDYIGFNATYTAFNSTELNNYEKINCNFEDGFCFWVQDLNDDDEWERIQGSTFPPFTGPNFDHTFGNDSGFYISTPTGPGGRQERVGLTSLPLDPTLEPVCLSFWYYMYGENVYKLSVNISSDQNVEKTVFQKEGNYGENWNYGQVTLNETVEFKVAFNAFKNQILSDIALDDISLTHGICNVSLYPEPTLVPTPPPELPTDCGGPFELWEPNTTFTSMNFPNSYPNQAFCVWNLNAQKGKNIQLHFQEFDLENIADVVEIRDGGGDDSLLLAVYTGPGPVKDVFSTTNRMTVLFITDKLLAKGGFKANFTTGYYLGIPEPCKEDYFQCKNGECVPLVSLCDGLPHCTDGSDEAHCVRLFNGTMNSNGLVQFRILSMWHVACADNWTTQISNDVCQLLGLGSGNSSTPIFSTGNGPFVKLNTDPTGSLILTPSKQCFQDSLILLQCNHKSCGNKLVAREVSPKIVGGNNAQEGAWPWAVGLYYNGQLLCGASLVSSDWLVSAAHCVYGRNLEPSKWEAILGLHMTSNLTSPQIVTRLIDQIVINPHYNKRTKDSDIAMMHLDFKVNYTDYIQPICLPEENQVFPPGRICSIAGWGRVIYQGPTANTLQEANVPLLSNEKCQQQMPEYNITENMVCAGYEEGGIDTCQGDSGGPLMCQENNRWFLAGVTSFGYQCARPNRPGVYARVLRFTEWIQSFL</sequence>
<dbReference type="InParanoid" id="D2HYT7"/>
<evidence type="ECO:0000256" key="7">
    <source>
        <dbReference type="ARBA" id="ARBA00022825"/>
    </source>
</evidence>
<dbReference type="Pfam" id="PF01390">
    <property type="entry name" value="SEA"/>
    <property type="match status" value="1"/>
</dbReference>
<dbReference type="Gene3D" id="3.10.250.10">
    <property type="entry name" value="SRCR-like domain"/>
    <property type="match status" value="1"/>
</dbReference>
<dbReference type="SMART" id="SM00192">
    <property type="entry name" value="LDLa"/>
    <property type="match status" value="2"/>
</dbReference>
<dbReference type="FunFam" id="3.10.250.10:FF:000029">
    <property type="entry name" value="Enteropeptidase"/>
    <property type="match status" value="1"/>
</dbReference>
<evidence type="ECO:0000256" key="13">
    <source>
        <dbReference type="ARBA" id="ARBA00023180"/>
    </source>
</evidence>
<evidence type="ECO:0000256" key="22">
    <source>
        <dbReference type="PROSITE-ProRule" id="PRU00196"/>
    </source>
</evidence>
<evidence type="ECO:0000256" key="23">
    <source>
        <dbReference type="RuleBase" id="RU363034"/>
    </source>
</evidence>
<dbReference type="FunFam" id="4.10.400.10:FF:000144">
    <property type="entry name" value="enteropeptidase"/>
    <property type="match status" value="1"/>
</dbReference>
<dbReference type="SMART" id="SM00200">
    <property type="entry name" value="SEA"/>
    <property type="match status" value="1"/>
</dbReference>
<keyword evidence="3 23" id="KW-0645">Protease</keyword>
<dbReference type="Pfam" id="PF00057">
    <property type="entry name" value="Ldl_recept_a"/>
    <property type="match status" value="1"/>
</dbReference>
<feature type="domain" description="SRCR" evidence="29">
    <location>
        <begin position="677"/>
        <end position="787"/>
    </location>
</feature>
<feature type="transmembrane region" description="Helical" evidence="24">
    <location>
        <begin position="20"/>
        <end position="43"/>
    </location>
</feature>
<dbReference type="PROSITE" id="PS50240">
    <property type="entry name" value="TRYPSIN_DOM"/>
    <property type="match status" value="1"/>
</dbReference>
<evidence type="ECO:0000256" key="6">
    <source>
        <dbReference type="ARBA" id="ARBA00022801"/>
    </source>
</evidence>
<evidence type="ECO:0000256" key="8">
    <source>
        <dbReference type="ARBA" id="ARBA00022968"/>
    </source>
</evidence>
<dbReference type="FunFam" id="3.30.70.960:FF:000007">
    <property type="entry name" value="Enteropeptidase"/>
    <property type="match status" value="1"/>
</dbReference>
<evidence type="ECO:0000256" key="5">
    <source>
        <dbReference type="ARBA" id="ARBA00022737"/>
    </source>
</evidence>
<keyword evidence="5" id="KW-0677">Repeat</keyword>
<keyword evidence="8" id="KW-0735">Signal-anchor</keyword>
<keyword evidence="7 23" id="KW-0720">Serine protease</keyword>
<dbReference type="MEROPS" id="S01.156"/>
<evidence type="ECO:0000256" key="21">
    <source>
        <dbReference type="PROSITE-ProRule" id="PRU00124"/>
    </source>
</evidence>
<evidence type="ECO:0000256" key="12">
    <source>
        <dbReference type="ARBA" id="ARBA00023157"/>
    </source>
</evidence>
<dbReference type="SMART" id="SM00042">
    <property type="entry name" value="CUB"/>
    <property type="match status" value="2"/>
</dbReference>
<dbReference type="AlphaFoldDB" id="D2HYT7"/>
<accession>D2HYT7</accession>
<evidence type="ECO:0000256" key="14">
    <source>
        <dbReference type="ARBA" id="ARBA00050263"/>
    </source>
</evidence>
<dbReference type="InterPro" id="IPR023415">
    <property type="entry name" value="LDLR_class-A_CS"/>
</dbReference>
<dbReference type="PRINTS" id="PR00722">
    <property type="entry name" value="CHYMOTRYPSIN"/>
</dbReference>
<dbReference type="GO" id="GO:0016020">
    <property type="term" value="C:membrane"/>
    <property type="evidence" value="ECO:0007669"/>
    <property type="project" value="UniProtKB-SubCell"/>
</dbReference>
<dbReference type="InterPro" id="IPR036055">
    <property type="entry name" value="LDL_receptor-like_sf"/>
</dbReference>
<evidence type="ECO:0000256" key="4">
    <source>
        <dbReference type="ARBA" id="ARBA00022692"/>
    </source>
</evidence>
<evidence type="ECO:0000256" key="24">
    <source>
        <dbReference type="SAM" id="Phobius"/>
    </source>
</evidence>
<dbReference type="InterPro" id="IPR000859">
    <property type="entry name" value="CUB_dom"/>
</dbReference>
<dbReference type="InterPro" id="IPR013320">
    <property type="entry name" value="ConA-like_dom_sf"/>
</dbReference>
<dbReference type="FunFam" id="2.60.120.200:FF:000128">
    <property type="entry name" value="enteropeptidase isoform X2"/>
    <property type="match status" value="1"/>
</dbReference>
<dbReference type="InterPro" id="IPR043504">
    <property type="entry name" value="Peptidase_S1_PA_chymotrypsin"/>
</dbReference>
<evidence type="ECO:0000259" key="25">
    <source>
        <dbReference type="PROSITE" id="PS01180"/>
    </source>
</evidence>
<evidence type="ECO:0000256" key="15">
    <source>
        <dbReference type="ARBA" id="ARBA00059176"/>
    </source>
</evidence>
<evidence type="ECO:0000313" key="30">
    <source>
        <dbReference type="EMBL" id="EFB24156.1"/>
    </source>
</evidence>
<dbReference type="CDD" id="cd00190">
    <property type="entry name" value="Tryp_SPc"/>
    <property type="match status" value="1"/>
</dbReference>
<dbReference type="SUPFAM" id="SSF56487">
    <property type="entry name" value="SRCR-like"/>
    <property type="match status" value="1"/>
</dbReference>
<feature type="disulfide bond" evidence="21">
    <location>
        <begin position="649"/>
        <end position="667"/>
    </location>
</feature>
<dbReference type="InterPro" id="IPR036364">
    <property type="entry name" value="SEA_dom_sf"/>
</dbReference>
<dbReference type="SMART" id="SM00020">
    <property type="entry name" value="Tryp_SPc"/>
    <property type="match status" value="1"/>
</dbReference>
<evidence type="ECO:0000256" key="19">
    <source>
        <dbReference type="ARBA" id="ARBA00083085"/>
    </source>
</evidence>
<keyword evidence="4 24" id="KW-0812">Transmembrane</keyword>
<dbReference type="SUPFAM" id="SSF49899">
    <property type="entry name" value="Concanavalin A-like lectins/glucanases"/>
    <property type="match status" value="1"/>
</dbReference>
<dbReference type="SMART" id="SM00202">
    <property type="entry name" value="SR"/>
    <property type="match status" value="1"/>
</dbReference>
<feature type="domain" description="CUB" evidence="25">
    <location>
        <begin position="523"/>
        <end position="633"/>
    </location>
</feature>
<feature type="disulfide bond" evidence="22">
    <location>
        <begin position="756"/>
        <end position="766"/>
    </location>
</feature>
<feature type="domain" description="CUB" evidence="25">
    <location>
        <begin position="224"/>
        <end position="333"/>
    </location>
</feature>
<dbReference type="SUPFAM" id="SSF49854">
    <property type="entry name" value="Spermadhesin, CUB domain"/>
    <property type="match status" value="2"/>
</dbReference>
<feature type="domain" description="SEA" evidence="26">
    <location>
        <begin position="53"/>
        <end position="168"/>
    </location>
</feature>
<evidence type="ECO:0000259" key="29">
    <source>
        <dbReference type="PROSITE" id="PS50287"/>
    </source>
</evidence>
<dbReference type="PROSITE" id="PS01180">
    <property type="entry name" value="CUB"/>
    <property type="match status" value="2"/>
</dbReference>
<keyword evidence="11" id="KW-0865">Zymogen</keyword>
<dbReference type="EC" id="3.4.21.9" evidence="16"/>
<proteinExistence type="inferred from homology"/>
<dbReference type="PROSITE" id="PS01209">
    <property type="entry name" value="LDLRA_1"/>
    <property type="match status" value="2"/>
</dbReference>
<name>D2HYT7_AILME</name>
<dbReference type="PROSITE" id="PS00740">
    <property type="entry name" value="MAM_1"/>
    <property type="match status" value="1"/>
</dbReference>
<comment type="similarity">
    <text evidence="2">Belongs to the DMBT1 family.</text>
</comment>
<comment type="function">
    <text evidence="15">Responsible for initiating activation of pancreatic proteolytic proenzymes (trypsin, chymotrypsin and carboxypeptidase A). It catalyzes the conversion of trypsinogen to trypsin which in turn activates other proenzymes including chymotrypsinogen, procarboxypeptidases, and proelastases.</text>
</comment>
<dbReference type="Gene3D" id="4.10.400.10">
    <property type="entry name" value="Low-density Lipoprotein Receptor"/>
    <property type="match status" value="2"/>
</dbReference>
<dbReference type="InterPro" id="IPR000082">
    <property type="entry name" value="SEA_dom"/>
</dbReference>
<dbReference type="FunFam" id="2.60.120.290:FF:000043">
    <property type="entry name" value="Enteropeptidase"/>
    <property type="match status" value="1"/>
</dbReference>
<dbReference type="Gene3D" id="2.40.10.10">
    <property type="entry name" value="Trypsin-like serine proteases"/>
    <property type="match status" value="2"/>
</dbReference>
<dbReference type="FunFam" id="4.10.400.10:FF:000149">
    <property type="entry name" value="enteropeptidase isoform X2"/>
    <property type="match status" value="1"/>
</dbReference>
<evidence type="ECO:0000256" key="20">
    <source>
        <dbReference type="ARBA" id="ARBA00083664"/>
    </source>
</evidence>
<evidence type="ECO:0000256" key="16">
    <source>
        <dbReference type="ARBA" id="ARBA00066389"/>
    </source>
</evidence>
<dbReference type="PROSITE" id="PS00134">
    <property type="entry name" value="TRYPSIN_HIS"/>
    <property type="match status" value="1"/>
</dbReference>
<dbReference type="Gene3D" id="2.60.120.200">
    <property type="match status" value="1"/>
</dbReference>
<evidence type="ECO:0000259" key="26">
    <source>
        <dbReference type="PROSITE" id="PS50024"/>
    </source>
</evidence>
<dbReference type="InterPro" id="IPR002172">
    <property type="entry name" value="LDrepeatLR_classA_rpt"/>
</dbReference>
<evidence type="ECO:0000256" key="1">
    <source>
        <dbReference type="ARBA" id="ARBA00004606"/>
    </source>
</evidence>
<dbReference type="SUPFAM" id="SSF82671">
    <property type="entry name" value="SEA domain"/>
    <property type="match status" value="1"/>
</dbReference>
<dbReference type="Pfam" id="PF00431">
    <property type="entry name" value="CUB"/>
    <property type="match status" value="2"/>
</dbReference>
<dbReference type="CDD" id="cd06263">
    <property type="entry name" value="MAM"/>
    <property type="match status" value="1"/>
</dbReference>
<dbReference type="Gene3D" id="3.30.70.960">
    <property type="entry name" value="SEA domain"/>
    <property type="match status" value="1"/>
</dbReference>
<dbReference type="Pfam" id="PF15494">
    <property type="entry name" value="SRCR_2"/>
    <property type="match status" value="1"/>
</dbReference>
<evidence type="ECO:0000256" key="2">
    <source>
        <dbReference type="ARBA" id="ARBA00009931"/>
    </source>
</evidence>
<organism evidence="30">
    <name type="scientific">Ailuropoda melanoleuca</name>
    <name type="common">Giant panda</name>
    <dbReference type="NCBI Taxonomy" id="9646"/>
    <lineage>
        <taxon>Eukaryota</taxon>
        <taxon>Metazoa</taxon>
        <taxon>Chordata</taxon>
        <taxon>Craniata</taxon>
        <taxon>Vertebrata</taxon>
        <taxon>Euteleostomi</taxon>
        <taxon>Mammalia</taxon>
        <taxon>Eutheria</taxon>
        <taxon>Laurasiatheria</taxon>
        <taxon>Carnivora</taxon>
        <taxon>Caniformia</taxon>
        <taxon>Ursidae</taxon>
        <taxon>Ailuropoda</taxon>
    </lineage>
</organism>
<dbReference type="InterPro" id="IPR035914">
    <property type="entry name" value="Sperma_CUB_dom_sf"/>
</dbReference>